<sequence length="302" mass="32591">MLKRLAHPAVLLLLTAFIWGANAVAGKLSVGHISPMSLTLLRWVGALILLFPFARPHLVRDRPTIRRHWLYFVGLGLLGFTSFNALFYVAMGYTSAINAMIIQAAMPLVVFVGMFLFFHIRVSVLQVVGFALTLVGVLLVASHGHLETILALDFNMGDAMILGSTTIFGVYTILLSRKPRVHWLSSIFMLSLGGALGAVPLLAWELLAGLTFAPDAQGLLILAFTIVFPSILSQALYIKGVEMIGANRANIFVNTVPVFGAILAVLILAEPFHAYHLAALSLVLGGIAIAERGKRTVQPAAQ</sequence>
<evidence type="ECO:0000256" key="5">
    <source>
        <dbReference type="ARBA" id="ARBA00023136"/>
    </source>
</evidence>
<comment type="caution">
    <text evidence="8">The sequence shown here is derived from an EMBL/GenBank/DDBJ whole genome shotgun (WGS) entry which is preliminary data.</text>
</comment>
<keyword evidence="2" id="KW-1003">Cell membrane</keyword>
<comment type="subcellular location">
    <subcellularLocation>
        <location evidence="1">Cell membrane</location>
        <topology evidence="1">Multi-pass membrane protein</topology>
    </subcellularLocation>
</comment>
<keyword evidence="9" id="KW-1185">Reference proteome</keyword>
<dbReference type="GO" id="GO:0005886">
    <property type="term" value="C:plasma membrane"/>
    <property type="evidence" value="ECO:0007669"/>
    <property type="project" value="UniProtKB-SubCell"/>
</dbReference>
<feature type="domain" description="EamA" evidence="7">
    <location>
        <begin position="10"/>
        <end position="141"/>
    </location>
</feature>
<feature type="transmembrane region" description="Helical" evidence="6">
    <location>
        <begin position="154"/>
        <end position="174"/>
    </location>
</feature>
<dbReference type="OrthoDB" id="9806889at2"/>
<dbReference type="EMBL" id="JACIDO010000001">
    <property type="protein sequence ID" value="MBB3934434.1"/>
    <property type="molecule type" value="Genomic_DNA"/>
</dbReference>
<dbReference type="SUPFAM" id="SSF103481">
    <property type="entry name" value="Multidrug resistance efflux transporter EmrE"/>
    <property type="match status" value="2"/>
</dbReference>
<evidence type="ECO:0000256" key="1">
    <source>
        <dbReference type="ARBA" id="ARBA00004651"/>
    </source>
</evidence>
<feature type="domain" description="EamA" evidence="7">
    <location>
        <begin position="156"/>
        <end position="289"/>
    </location>
</feature>
<evidence type="ECO:0000313" key="8">
    <source>
        <dbReference type="EMBL" id="MBB3934434.1"/>
    </source>
</evidence>
<feature type="transmembrane region" description="Helical" evidence="6">
    <location>
        <begin position="124"/>
        <end position="142"/>
    </location>
</feature>
<dbReference type="InterPro" id="IPR051258">
    <property type="entry name" value="Diverse_Substrate_Transporter"/>
</dbReference>
<evidence type="ECO:0000313" key="9">
    <source>
        <dbReference type="Proteomes" id="UP000531216"/>
    </source>
</evidence>
<proteinExistence type="predicted"/>
<feature type="transmembrane region" description="Helical" evidence="6">
    <location>
        <begin position="39"/>
        <end position="58"/>
    </location>
</feature>
<feature type="transmembrane region" description="Helical" evidence="6">
    <location>
        <begin position="216"/>
        <end position="237"/>
    </location>
</feature>
<feature type="transmembrane region" description="Helical" evidence="6">
    <location>
        <begin position="70"/>
        <end position="90"/>
    </location>
</feature>
<dbReference type="PANTHER" id="PTHR42920:SF11">
    <property type="entry name" value="INNER MEMBRANE PROTEIN YTFF"/>
    <property type="match status" value="1"/>
</dbReference>
<feature type="transmembrane region" description="Helical" evidence="6">
    <location>
        <begin position="249"/>
        <end position="268"/>
    </location>
</feature>
<dbReference type="Pfam" id="PF00892">
    <property type="entry name" value="EamA"/>
    <property type="match status" value="2"/>
</dbReference>
<dbReference type="InterPro" id="IPR000620">
    <property type="entry name" value="EamA_dom"/>
</dbReference>
<feature type="transmembrane region" description="Helical" evidence="6">
    <location>
        <begin position="181"/>
        <end position="204"/>
    </location>
</feature>
<keyword evidence="5 6" id="KW-0472">Membrane</keyword>
<organism evidence="8 9">
    <name type="scientific">Aureimonas phyllosphaerae</name>
    <dbReference type="NCBI Taxonomy" id="1166078"/>
    <lineage>
        <taxon>Bacteria</taxon>
        <taxon>Pseudomonadati</taxon>
        <taxon>Pseudomonadota</taxon>
        <taxon>Alphaproteobacteria</taxon>
        <taxon>Hyphomicrobiales</taxon>
        <taxon>Aurantimonadaceae</taxon>
        <taxon>Aureimonas</taxon>
    </lineage>
</organism>
<name>A0A7W6BR09_9HYPH</name>
<feature type="transmembrane region" description="Helical" evidence="6">
    <location>
        <begin position="96"/>
        <end position="117"/>
    </location>
</feature>
<gene>
    <name evidence="8" type="ORF">GGR05_000545</name>
</gene>
<evidence type="ECO:0000259" key="7">
    <source>
        <dbReference type="Pfam" id="PF00892"/>
    </source>
</evidence>
<keyword evidence="4 6" id="KW-1133">Transmembrane helix</keyword>
<evidence type="ECO:0000256" key="3">
    <source>
        <dbReference type="ARBA" id="ARBA00022692"/>
    </source>
</evidence>
<keyword evidence="3 6" id="KW-0812">Transmembrane</keyword>
<dbReference type="InterPro" id="IPR037185">
    <property type="entry name" value="EmrE-like"/>
</dbReference>
<evidence type="ECO:0000256" key="6">
    <source>
        <dbReference type="SAM" id="Phobius"/>
    </source>
</evidence>
<dbReference type="PANTHER" id="PTHR42920">
    <property type="entry name" value="OS03G0707200 PROTEIN-RELATED"/>
    <property type="match status" value="1"/>
</dbReference>
<accession>A0A7W6BR09</accession>
<dbReference type="RefSeq" id="WP_090959093.1">
    <property type="nucleotide sequence ID" value="NZ_FOOA01000001.1"/>
</dbReference>
<protein>
    <submittedName>
        <fullName evidence="8">Drug/metabolite transporter (DMT)-like permease</fullName>
    </submittedName>
</protein>
<reference evidence="8 9" key="1">
    <citation type="submission" date="2020-08" db="EMBL/GenBank/DDBJ databases">
        <title>Genomic Encyclopedia of Type Strains, Phase IV (KMG-IV): sequencing the most valuable type-strain genomes for metagenomic binning, comparative biology and taxonomic classification.</title>
        <authorList>
            <person name="Goeker M."/>
        </authorList>
    </citation>
    <scope>NUCLEOTIDE SEQUENCE [LARGE SCALE GENOMIC DNA]</scope>
    <source>
        <strain evidence="8 9">DSM 25024</strain>
    </source>
</reference>
<evidence type="ECO:0000256" key="4">
    <source>
        <dbReference type="ARBA" id="ARBA00022989"/>
    </source>
</evidence>
<evidence type="ECO:0000256" key="2">
    <source>
        <dbReference type="ARBA" id="ARBA00022475"/>
    </source>
</evidence>
<dbReference type="Proteomes" id="UP000531216">
    <property type="component" value="Unassembled WGS sequence"/>
</dbReference>
<dbReference type="AlphaFoldDB" id="A0A7W6BR09"/>
<feature type="transmembrane region" description="Helical" evidence="6">
    <location>
        <begin position="274"/>
        <end position="290"/>
    </location>
</feature>